<geneLocation type="mitochondrion" evidence="1"/>
<gene>
    <name evidence="1" type="ORF">ABT39_MTgene771</name>
</gene>
<dbReference type="AlphaFoldDB" id="A0A101M4Y9"/>
<name>A0A101M4Y9_PICGL</name>
<organism evidence="1">
    <name type="scientific">Picea glauca</name>
    <name type="common">White spruce</name>
    <name type="synonym">Pinus glauca</name>
    <dbReference type="NCBI Taxonomy" id="3330"/>
    <lineage>
        <taxon>Eukaryota</taxon>
        <taxon>Viridiplantae</taxon>
        <taxon>Streptophyta</taxon>
        <taxon>Embryophyta</taxon>
        <taxon>Tracheophyta</taxon>
        <taxon>Spermatophyta</taxon>
        <taxon>Pinopsida</taxon>
        <taxon>Pinidae</taxon>
        <taxon>Conifers I</taxon>
        <taxon>Pinales</taxon>
        <taxon>Pinaceae</taxon>
        <taxon>Picea</taxon>
    </lineage>
</organism>
<reference evidence="1" key="1">
    <citation type="journal article" date="2015" name="Genome Biol. Evol.">
        <title>Organellar Genomes of White Spruce (Picea glauca): Assembly and Annotation.</title>
        <authorList>
            <person name="Jackman S.D."/>
            <person name="Warren R.L."/>
            <person name="Gibb E.A."/>
            <person name="Vandervalk B.P."/>
            <person name="Mohamadi H."/>
            <person name="Chu J."/>
            <person name="Raymond A."/>
            <person name="Pleasance S."/>
            <person name="Coope R."/>
            <person name="Wildung M.R."/>
            <person name="Ritland C.E."/>
            <person name="Bousquet J."/>
            <person name="Jones S.J."/>
            <person name="Bohlmann J."/>
            <person name="Birol I."/>
        </authorList>
    </citation>
    <scope>NUCLEOTIDE SEQUENCE [LARGE SCALE GENOMIC DNA]</scope>
    <source>
        <tissue evidence="1">Flushing bud</tissue>
    </source>
</reference>
<accession>A0A101M4Y9</accession>
<comment type="caution">
    <text evidence="1">The sequence shown here is derived from an EMBL/GenBank/DDBJ whole genome shotgun (WGS) entry which is preliminary data.</text>
</comment>
<dbReference type="EMBL" id="LKAM01000001">
    <property type="protein sequence ID" value="KUM50925.1"/>
    <property type="molecule type" value="Genomic_DNA"/>
</dbReference>
<keyword evidence="1" id="KW-0496">Mitochondrion</keyword>
<evidence type="ECO:0000313" key="1">
    <source>
        <dbReference type="EMBL" id="KUM50925.1"/>
    </source>
</evidence>
<sequence length="77" mass="8567">MIILINVFFLERASPGVYFDSLVRILSLCTSAVNSLVTSVVVGADFLRIYFPKVSGGPIPRTQQLLGLYLAYHVFRC</sequence>
<proteinExistence type="predicted"/>
<protein>
    <submittedName>
        <fullName evidence="1">Uncharacterized protein</fullName>
    </submittedName>
</protein>